<dbReference type="OrthoDB" id="3941538at2759"/>
<evidence type="ECO:0000313" key="8">
    <source>
        <dbReference type="EMBL" id="KLT42771.1"/>
    </source>
</evidence>
<dbReference type="AlphaFoldDB" id="A0A0J0XNQ9"/>
<evidence type="ECO:0000256" key="2">
    <source>
        <dbReference type="ARBA" id="ARBA00022723"/>
    </source>
</evidence>
<dbReference type="GO" id="GO:0008270">
    <property type="term" value="F:zinc ion binding"/>
    <property type="evidence" value="ECO:0007669"/>
    <property type="project" value="InterPro"/>
</dbReference>
<dbReference type="Gene3D" id="3.40.50.720">
    <property type="entry name" value="NAD(P)-binding Rossmann-like Domain"/>
    <property type="match status" value="1"/>
</dbReference>
<organism evidence="8 9">
    <name type="scientific">Cutaneotrichosporon oleaginosum</name>
    <dbReference type="NCBI Taxonomy" id="879819"/>
    <lineage>
        <taxon>Eukaryota</taxon>
        <taxon>Fungi</taxon>
        <taxon>Dikarya</taxon>
        <taxon>Basidiomycota</taxon>
        <taxon>Agaricomycotina</taxon>
        <taxon>Tremellomycetes</taxon>
        <taxon>Trichosporonales</taxon>
        <taxon>Trichosporonaceae</taxon>
        <taxon>Cutaneotrichosporon</taxon>
    </lineage>
</organism>
<keyword evidence="9" id="KW-1185">Reference proteome</keyword>
<dbReference type="PROSITE" id="PS00059">
    <property type="entry name" value="ADH_ZINC"/>
    <property type="match status" value="1"/>
</dbReference>
<proteinExistence type="inferred from homology"/>
<dbReference type="InterPro" id="IPR011032">
    <property type="entry name" value="GroES-like_sf"/>
</dbReference>
<dbReference type="InterPro" id="IPR013149">
    <property type="entry name" value="ADH-like_C"/>
</dbReference>
<dbReference type="Proteomes" id="UP000053611">
    <property type="component" value="Unassembled WGS sequence"/>
</dbReference>
<accession>A0A0J0XNQ9</accession>
<feature type="domain" description="Alcohol dehydrogenase-like C-terminal" evidence="6">
    <location>
        <begin position="205"/>
        <end position="311"/>
    </location>
</feature>
<comment type="similarity">
    <text evidence="5">Belongs to the zinc-containing alcohol dehydrogenase family.</text>
</comment>
<dbReference type="PANTHER" id="PTHR42813">
    <property type="entry name" value="ZINC-TYPE ALCOHOL DEHYDROGENASE-LIKE"/>
    <property type="match status" value="1"/>
</dbReference>
<dbReference type="Gene3D" id="3.90.180.10">
    <property type="entry name" value="Medium-chain alcohol dehydrogenases, catalytic domain"/>
    <property type="match status" value="1"/>
</dbReference>
<dbReference type="GeneID" id="28983665"/>
<comment type="cofactor">
    <cofactor evidence="1 5">
        <name>Zn(2+)</name>
        <dbReference type="ChEBI" id="CHEBI:29105"/>
    </cofactor>
</comment>
<feature type="domain" description="Alcohol dehydrogenase-like N-terminal" evidence="7">
    <location>
        <begin position="33"/>
        <end position="141"/>
    </location>
</feature>
<dbReference type="EMBL" id="KQ087202">
    <property type="protein sequence ID" value="KLT42771.1"/>
    <property type="molecule type" value="Genomic_DNA"/>
</dbReference>
<dbReference type="RefSeq" id="XP_018279262.1">
    <property type="nucleotide sequence ID" value="XM_018423062.1"/>
</dbReference>
<dbReference type="GO" id="GO:0016491">
    <property type="term" value="F:oxidoreductase activity"/>
    <property type="evidence" value="ECO:0007669"/>
    <property type="project" value="UniProtKB-KW"/>
</dbReference>
<reference evidence="8 9" key="1">
    <citation type="submission" date="2015-03" db="EMBL/GenBank/DDBJ databases">
        <title>Genomics and transcriptomics of the oil-accumulating basidiomycete yeast T. oleaginosus allow insights into substrate utilization and the diverse evolutionary trajectories of mating systems in fungi.</title>
        <authorList>
            <consortium name="DOE Joint Genome Institute"/>
            <person name="Kourist R."/>
            <person name="Kracht O."/>
            <person name="Bracharz F."/>
            <person name="Lipzen A."/>
            <person name="Nolan M."/>
            <person name="Ohm R."/>
            <person name="Grigoriev I."/>
            <person name="Sun S."/>
            <person name="Heitman J."/>
            <person name="Bruck T."/>
            <person name="Nowrousian M."/>
        </authorList>
    </citation>
    <scope>NUCLEOTIDE SEQUENCE [LARGE SCALE GENOMIC DNA]</scope>
    <source>
        <strain evidence="8 9">IBC0246</strain>
    </source>
</reference>
<dbReference type="Pfam" id="PF00107">
    <property type="entry name" value="ADH_zinc_N"/>
    <property type="match status" value="1"/>
</dbReference>
<evidence type="ECO:0000256" key="3">
    <source>
        <dbReference type="ARBA" id="ARBA00022833"/>
    </source>
</evidence>
<dbReference type="Pfam" id="PF08240">
    <property type="entry name" value="ADH_N"/>
    <property type="match status" value="1"/>
</dbReference>
<dbReference type="SUPFAM" id="SSF50129">
    <property type="entry name" value="GroES-like"/>
    <property type="match status" value="1"/>
</dbReference>
<keyword evidence="3 5" id="KW-0862">Zinc</keyword>
<dbReference type="InterPro" id="IPR013154">
    <property type="entry name" value="ADH-like_N"/>
</dbReference>
<dbReference type="InterPro" id="IPR002328">
    <property type="entry name" value="ADH_Zn_CS"/>
</dbReference>
<name>A0A0J0XNQ9_9TREE</name>
<evidence type="ECO:0000313" key="9">
    <source>
        <dbReference type="Proteomes" id="UP000053611"/>
    </source>
</evidence>
<sequence length="372" mass="39975">MTIGALPETMKAVVLEAPHKVAVKDVPTPKLEKPTDVIVQTTVAGLCGSDLHIYRGHLPIPLPITIGHEVVGRIVQVGDEVKKWKVGDNVIVPFTATCGDCFYCKKGLMARCTTGITFGTGRGLEGCQAEYVRVPTADTFVFPQPDDIPASTLLLMADILPTGYFVASGGKRLLMESLGQPMSGDIVKDVEAKKEGVCVVIGCGPVGLCAISSAMRMFEKVFATDLAPHRLEAAKRHGAIALQDDELKAAIMEATDGRGADVALEVVGHASAMTKAIELARPFGIVSSCGVHSEPITSNGYMLFHKSLRFQWGQCSVPTYFPGALGVLRDNKEIFAQFIEQKIDFAKAEEYYALFEKNKVGKTVFVLGDEGV</sequence>
<evidence type="ECO:0000259" key="6">
    <source>
        <dbReference type="Pfam" id="PF00107"/>
    </source>
</evidence>
<evidence type="ECO:0000259" key="7">
    <source>
        <dbReference type="Pfam" id="PF08240"/>
    </source>
</evidence>
<keyword evidence="2 5" id="KW-0479">Metal-binding</keyword>
<protein>
    <submittedName>
        <fullName evidence="8">GroES-like protein</fullName>
    </submittedName>
</protein>
<evidence type="ECO:0000256" key="5">
    <source>
        <dbReference type="RuleBase" id="RU361277"/>
    </source>
</evidence>
<dbReference type="PANTHER" id="PTHR42813:SF2">
    <property type="entry name" value="DEHYDROGENASE, ZINC-CONTAINING, PUTATIVE (AFU_ORTHOLOGUE AFUA_2G02810)-RELATED"/>
    <property type="match status" value="1"/>
</dbReference>
<gene>
    <name evidence="8" type="ORF">CC85DRAFT_285308</name>
</gene>
<dbReference type="SUPFAM" id="SSF51735">
    <property type="entry name" value="NAD(P)-binding Rossmann-fold domains"/>
    <property type="match status" value="1"/>
</dbReference>
<evidence type="ECO:0000256" key="4">
    <source>
        <dbReference type="ARBA" id="ARBA00023002"/>
    </source>
</evidence>
<keyword evidence="4" id="KW-0560">Oxidoreductase</keyword>
<dbReference type="STRING" id="879819.A0A0J0XNQ9"/>
<evidence type="ECO:0000256" key="1">
    <source>
        <dbReference type="ARBA" id="ARBA00001947"/>
    </source>
</evidence>
<dbReference type="InterPro" id="IPR036291">
    <property type="entry name" value="NAD(P)-bd_dom_sf"/>
</dbReference>